<dbReference type="EMBL" id="KQ965830">
    <property type="protein sequence ID" value="KXS10352.1"/>
    <property type="molecule type" value="Genomic_DNA"/>
</dbReference>
<dbReference type="OrthoDB" id="2183650at2759"/>
<evidence type="ECO:0000313" key="2">
    <source>
        <dbReference type="Proteomes" id="UP000070544"/>
    </source>
</evidence>
<proteinExistence type="predicted"/>
<name>A0A139A0T4_GONPJ</name>
<keyword evidence="2" id="KW-1185">Reference proteome</keyword>
<organism evidence="1 2">
    <name type="scientific">Gonapodya prolifera (strain JEL478)</name>
    <name type="common">Monoblepharis prolifera</name>
    <dbReference type="NCBI Taxonomy" id="1344416"/>
    <lineage>
        <taxon>Eukaryota</taxon>
        <taxon>Fungi</taxon>
        <taxon>Fungi incertae sedis</taxon>
        <taxon>Chytridiomycota</taxon>
        <taxon>Chytridiomycota incertae sedis</taxon>
        <taxon>Monoblepharidomycetes</taxon>
        <taxon>Monoblepharidales</taxon>
        <taxon>Gonapodyaceae</taxon>
        <taxon>Gonapodya</taxon>
    </lineage>
</organism>
<accession>A0A139A0T4</accession>
<gene>
    <name evidence="1" type="ORF">M427DRAFT_62544</name>
</gene>
<protein>
    <submittedName>
        <fullName evidence="1">Uncharacterized protein</fullName>
    </submittedName>
</protein>
<evidence type="ECO:0000313" key="1">
    <source>
        <dbReference type="EMBL" id="KXS10352.1"/>
    </source>
</evidence>
<dbReference type="AlphaFoldDB" id="A0A139A0T4"/>
<dbReference type="Proteomes" id="UP000070544">
    <property type="component" value="Unassembled WGS sequence"/>
</dbReference>
<reference evidence="1 2" key="1">
    <citation type="journal article" date="2015" name="Genome Biol. Evol.">
        <title>Phylogenomic analyses indicate that early fungi evolved digesting cell walls of algal ancestors of land plants.</title>
        <authorList>
            <person name="Chang Y."/>
            <person name="Wang S."/>
            <person name="Sekimoto S."/>
            <person name="Aerts A.L."/>
            <person name="Choi C."/>
            <person name="Clum A."/>
            <person name="LaButti K.M."/>
            <person name="Lindquist E.A."/>
            <person name="Yee Ngan C."/>
            <person name="Ohm R.A."/>
            <person name="Salamov A.A."/>
            <person name="Grigoriev I.V."/>
            <person name="Spatafora J.W."/>
            <person name="Berbee M.L."/>
        </authorList>
    </citation>
    <scope>NUCLEOTIDE SEQUENCE [LARGE SCALE GENOMIC DNA]</scope>
    <source>
        <strain evidence="1 2">JEL478</strain>
    </source>
</reference>
<sequence length="139" mass="15617">MCIVTDFPEFGFPYTRLLPDGDRAHIRSLIFEDPGIQSDTIGAFFFDTPKAFPHLTELGVLTIFHGSKGWDHILPENLVPSTPSLLGMFHIDVYMMDLCEPFTSENIAQCVQELMNLLPHVQTSYSPLDSASWNPVQST</sequence>